<evidence type="ECO:0000256" key="1">
    <source>
        <dbReference type="ARBA" id="ARBA00023224"/>
    </source>
</evidence>
<dbReference type="EMBL" id="CP104064">
    <property type="protein sequence ID" value="WAH37100.1"/>
    <property type="molecule type" value="Genomic_DNA"/>
</dbReference>
<gene>
    <name evidence="4" type="ORF">NZD86_00530</name>
</gene>
<evidence type="ECO:0000313" key="5">
    <source>
        <dbReference type="Proteomes" id="UP001164803"/>
    </source>
</evidence>
<sequence>MTTVIDYLPGKTIDLKVPIGAPLDQFAGTVTYKCLQTGVPLREERDATQFGVPYISTAVPIMDGEEMVGVIAAVASNVQGEALRVGASQLSAVLADVSSTTEQLTGSSNDVASRLSKLSEESQGLNVELQKINTVLEFVEDVASRSKMLGFNASIEAARAGDHGRGFSVVAAEIQNMAEQSRSAATEITSLLENIKQSVARVDDTLQQIAGFTEEQAAGMEEMSATFQQIGATAESLLQAAVGNKEEIG</sequence>
<dbReference type="PROSITE" id="PS50111">
    <property type="entry name" value="CHEMOTAXIS_TRANSDUC_2"/>
    <property type="match status" value="1"/>
</dbReference>
<feature type="domain" description="Methyl-accepting transducer" evidence="3">
    <location>
        <begin position="81"/>
        <end position="249"/>
    </location>
</feature>
<accession>A0ABY6Z505</accession>
<evidence type="ECO:0000256" key="2">
    <source>
        <dbReference type="PROSITE-ProRule" id="PRU00284"/>
    </source>
</evidence>
<organism evidence="4 5">
    <name type="scientific">Alicyclobacillus dauci</name>
    <dbReference type="NCBI Taxonomy" id="1475485"/>
    <lineage>
        <taxon>Bacteria</taxon>
        <taxon>Bacillati</taxon>
        <taxon>Bacillota</taxon>
        <taxon>Bacilli</taxon>
        <taxon>Bacillales</taxon>
        <taxon>Alicyclobacillaceae</taxon>
        <taxon>Alicyclobacillus</taxon>
    </lineage>
</organism>
<name>A0ABY6Z505_9BACL</name>
<keyword evidence="5" id="KW-1185">Reference proteome</keyword>
<protein>
    <submittedName>
        <fullName evidence="4">Methyl-accepting chemotaxis protein</fullName>
    </submittedName>
</protein>
<dbReference type="SUPFAM" id="SSF58104">
    <property type="entry name" value="Methyl-accepting chemotaxis protein (MCP) signaling domain"/>
    <property type="match status" value="1"/>
</dbReference>
<dbReference type="SMART" id="SM00283">
    <property type="entry name" value="MA"/>
    <property type="match status" value="1"/>
</dbReference>
<evidence type="ECO:0000259" key="3">
    <source>
        <dbReference type="PROSITE" id="PS50111"/>
    </source>
</evidence>
<dbReference type="InterPro" id="IPR004089">
    <property type="entry name" value="MCPsignal_dom"/>
</dbReference>
<dbReference type="RefSeq" id="WP_268044539.1">
    <property type="nucleotide sequence ID" value="NZ_CP104064.1"/>
</dbReference>
<dbReference type="Pfam" id="PF00015">
    <property type="entry name" value="MCPsignal"/>
    <property type="match status" value="1"/>
</dbReference>
<dbReference type="PANTHER" id="PTHR32089">
    <property type="entry name" value="METHYL-ACCEPTING CHEMOTAXIS PROTEIN MCPB"/>
    <property type="match status" value="1"/>
</dbReference>
<keyword evidence="1 2" id="KW-0807">Transducer</keyword>
<reference evidence="4" key="1">
    <citation type="submission" date="2022-08" db="EMBL/GenBank/DDBJ databases">
        <title>Alicyclobacillus dauci DSM2870, complete genome.</title>
        <authorList>
            <person name="Wang Q."/>
            <person name="Cai R."/>
            <person name="Wang Z."/>
        </authorList>
    </citation>
    <scope>NUCLEOTIDE SEQUENCE</scope>
    <source>
        <strain evidence="4">DSM 28700</strain>
    </source>
</reference>
<dbReference type="PANTHER" id="PTHR32089:SF112">
    <property type="entry name" value="LYSOZYME-LIKE PROTEIN-RELATED"/>
    <property type="match status" value="1"/>
</dbReference>
<proteinExistence type="predicted"/>
<dbReference type="Gene3D" id="1.10.287.950">
    <property type="entry name" value="Methyl-accepting chemotaxis protein"/>
    <property type="match status" value="1"/>
</dbReference>
<evidence type="ECO:0000313" key="4">
    <source>
        <dbReference type="EMBL" id="WAH37100.1"/>
    </source>
</evidence>
<dbReference type="Proteomes" id="UP001164803">
    <property type="component" value="Chromosome"/>
</dbReference>